<keyword evidence="4" id="KW-1185">Reference proteome</keyword>
<name>A0A6P2CY57_9BACT</name>
<dbReference type="PANTHER" id="PTHR43019:SF23">
    <property type="entry name" value="PROTEASE DO-LIKE 5, CHLOROPLASTIC"/>
    <property type="match status" value="1"/>
</dbReference>
<organism evidence="3 4">
    <name type="scientific">Gemmata massiliana</name>
    <dbReference type="NCBI Taxonomy" id="1210884"/>
    <lineage>
        <taxon>Bacteria</taxon>
        <taxon>Pseudomonadati</taxon>
        <taxon>Planctomycetota</taxon>
        <taxon>Planctomycetia</taxon>
        <taxon>Gemmatales</taxon>
        <taxon>Gemmataceae</taxon>
        <taxon>Gemmata</taxon>
    </lineage>
</organism>
<feature type="signal peptide" evidence="2">
    <location>
        <begin position="1"/>
        <end position="31"/>
    </location>
</feature>
<evidence type="ECO:0008006" key="5">
    <source>
        <dbReference type="Google" id="ProtNLM"/>
    </source>
</evidence>
<sequence length="341" mass="36794">MRSRLFPRPTASRALLAAVLVAFASTAPAPAQQPRTEAPREPKYIDDDEVYKRLYDKLEELAKADKLLAHDKLVDRMKTGPAKVATAKSGDKVLAPEDVYKSAVRSVFIVGSVYPDKDGNWESGTYATAWVAAADGVLVTNWHVFEDLKPGEMFGVSDRDGNVYPLTDFLGGNKTADVAVFRIEAKGLTPLPIASGHADVGAWVGVISHPGDLFYLYTQGTITRYSTNTNEDGKTEKWMGITAEYASGSSGAPVLNKYGAVVGMAALTLSLDAGDDGKNPARRIRAMKMPKKGASRADDKKDDKPKDPAKPDPNPKGSTLQMVVKMVVPGPTVLKWLGKQE</sequence>
<protein>
    <recommendedName>
        <fullName evidence="5">Serine protease</fullName>
    </recommendedName>
</protein>
<dbReference type="Proteomes" id="UP000464178">
    <property type="component" value="Chromosome"/>
</dbReference>
<evidence type="ECO:0000256" key="1">
    <source>
        <dbReference type="SAM" id="MobiDB-lite"/>
    </source>
</evidence>
<gene>
    <name evidence="3" type="ORF">SOIL9_46690</name>
</gene>
<dbReference type="GO" id="GO:0006508">
    <property type="term" value="P:proteolysis"/>
    <property type="evidence" value="ECO:0007669"/>
    <property type="project" value="UniProtKB-KW"/>
</dbReference>
<evidence type="ECO:0000313" key="4">
    <source>
        <dbReference type="Proteomes" id="UP000464178"/>
    </source>
</evidence>
<reference evidence="3 4" key="1">
    <citation type="submission" date="2019-05" db="EMBL/GenBank/DDBJ databases">
        <authorList>
            <consortium name="Science for Life Laboratories"/>
        </authorList>
    </citation>
    <scope>NUCLEOTIDE SEQUENCE [LARGE SCALE GENOMIC DNA]</scope>
    <source>
        <strain evidence="3">Soil9</strain>
    </source>
</reference>
<dbReference type="InterPro" id="IPR009003">
    <property type="entry name" value="Peptidase_S1_PA"/>
</dbReference>
<keyword evidence="3" id="KW-0645">Protease</keyword>
<keyword evidence="3" id="KW-0378">Hydrolase</keyword>
<evidence type="ECO:0000313" key="3">
    <source>
        <dbReference type="EMBL" id="VTR93045.1"/>
    </source>
</evidence>
<dbReference type="SUPFAM" id="SSF50494">
    <property type="entry name" value="Trypsin-like serine proteases"/>
    <property type="match status" value="1"/>
</dbReference>
<dbReference type="AlphaFoldDB" id="A0A6P2CY57"/>
<feature type="region of interest" description="Disordered" evidence="1">
    <location>
        <begin position="275"/>
        <end position="322"/>
    </location>
</feature>
<dbReference type="Pfam" id="PF13365">
    <property type="entry name" value="Trypsin_2"/>
    <property type="match status" value="1"/>
</dbReference>
<feature type="chain" id="PRO_5026862498" description="Serine protease" evidence="2">
    <location>
        <begin position="32"/>
        <end position="341"/>
    </location>
</feature>
<dbReference type="EMBL" id="LR593886">
    <property type="protein sequence ID" value="VTR93045.1"/>
    <property type="molecule type" value="Genomic_DNA"/>
</dbReference>
<evidence type="ECO:0000256" key="2">
    <source>
        <dbReference type="SAM" id="SignalP"/>
    </source>
</evidence>
<dbReference type="PANTHER" id="PTHR43019">
    <property type="entry name" value="SERINE ENDOPROTEASE DEGS"/>
    <property type="match status" value="1"/>
</dbReference>
<dbReference type="GO" id="GO:0008233">
    <property type="term" value="F:peptidase activity"/>
    <property type="evidence" value="ECO:0007669"/>
    <property type="project" value="UniProtKB-KW"/>
</dbReference>
<dbReference type="KEGG" id="gms:SOIL9_46690"/>
<accession>A0A6P2CY57</accession>
<feature type="compositionally biased region" description="Basic and acidic residues" evidence="1">
    <location>
        <begin position="295"/>
        <end position="310"/>
    </location>
</feature>
<feature type="compositionally biased region" description="Basic residues" evidence="1">
    <location>
        <begin position="280"/>
        <end position="294"/>
    </location>
</feature>
<keyword evidence="2" id="KW-0732">Signal</keyword>
<dbReference type="Gene3D" id="2.40.10.120">
    <property type="match status" value="1"/>
</dbReference>
<proteinExistence type="predicted"/>
<dbReference type="RefSeq" id="WP_162667834.1">
    <property type="nucleotide sequence ID" value="NZ_LR593886.1"/>
</dbReference>